<sequence>MALAFFNIIMGTLHPMGVHIAANQTPSCTSTLNAPQNTLGLPRVRGGRRESRNWIVVRVVLAIAFSKPILARWHRYKDQPLPTPSTCLLARFAESHLKSRLRRLPEGEPLKQM</sequence>
<dbReference type="AlphaFoldDB" id="A0A2X0MM32"/>
<organism evidence="1 2">
    <name type="scientific">Microbotryum silenes-dioicae</name>
    <dbReference type="NCBI Taxonomy" id="796604"/>
    <lineage>
        <taxon>Eukaryota</taxon>
        <taxon>Fungi</taxon>
        <taxon>Dikarya</taxon>
        <taxon>Basidiomycota</taxon>
        <taxon>Pucciniomycotina</taxon>
        <taxon>Microbotryomycetes</taxon>
        <taxon>Microbotryales</taxon>
        <taxon>Microbotryaceae</taxon>
        <taxon>Microbotryum</taxon>
    </lineage>
</organism>
<proteinExistence type="predicted"/>
<gene>
    <name evidence="1" type="primary">BQ5605_C003g01907</name>
    <name evidence="1" type="ORF">BQ5605_C003G01907</name>
</gene>
<dbReference type="Proteomes" id="UP000249464">
    <property type="component" value="Unassembled WGS sequence"/>
</dbReference>
<evidence type="ECO:0000313" key="1">
    <source>
        <dbReference type="EMBL" id="SGY37876.1"/>
    </source>
</evidence>
<protein>
    <submittedName>
        <fullName evidence="1">BQ5605_C003g01907 protein</fullName>
    </submittedName>
</protein>
<evidence type="ECO:0000313" key="2">
    <source>
        <dbReference type="Proteomes" id="UP000249464"/>
    </source>
</evidence>
<keyword evidence="2" id="KW-1185">Reference proteome</keyword>
<reference evidence="1 2" key="1">
    <citation type="submission" date="2016-11" db="EMBL/GenBank/DDBJ databases">
        <authorList>
            <person name="Jaros S."/>
            <person name="Januszkiewicz K."/>
            <person name="Wedrychowicz H."/>
        </authorList>
    </citation>
    <scope>NUCLEOTIDE SEQUENCE [LARGE SCALE GENOMIC DNA]</scope>
</reference>
<name>A0A2X0MM32_9BASI</name>
<dbReference type="EMBL" id="FQNC01000042">
    <property type="protein sequence ID" value="SGY37876.1"/>
    <property type="molecule type" value="Genomic_DNA"/>
</dbReference>
<accession>A0A2X0MM32</accession>